<keyword evidence="3 10" id="KW-1134">Transmembrane beta strand</keyword>
<dbReference type="InterPro" id="IPR036942">
    <property type="entry name" value="Beta-barrel_TonB_sf"/>
</dbReference>
<keyword evidence="5 12" id="KW-0732">Signal</keyword>
<evidence type="ECO:0000259" key="14">
    <source>
        <dbReference type="Pfam" id="PF07715"/>
    </source>
</evidence>
<name>A0ABT2YU14_9GAMM</name>
<evidence type="ECO:0000256" key="6">
    <source>
        <dbReference type="ARBA" id="ARBA00023065"/>
    </source>
</evidence>
<keyword evidence="9 10" id="KW-0998">Cell outer membrane</keyword>
<dbReference type="CDD" id="cd01347">
    <property type="entry name" value="ligand_gated_channel"/>
    <property type="match status" value="1"/>
</dbReference>
<dbReference type="Gene3D" id="2.170.130.10">
    <property type="entry name" value="TonB-dependent receptor, plug domain"/>
    <property type="match status" value="1"/>
</dbReference>
<dbReference type="Pfam" id="PF00593">
    <property type="entry name" value="TonB_dep_Rec_b-barrel"/>
    <property type="match status" value="1"/>
</dbReference>
<evidence type="ECO:0000256" key="10">
    <source>
        <dbReference type="PROSITE-ProRule" id="PRU01360"/>
    </source>
</evidence>
<proteinExistence type="inferred from homology"/>
<dbReference type="PANTHER" id="PTHR30069">
    <property type="entry name" value="TONB-DEPENDENT OUTER MEMBRANE RECEPTOR"/>
    <property type="match status" value="1"/>
</dbReference>
<evidence type="ECO:0000256" key="5">
    <source>
        <dbReference type="ARBA" id="ARBA00022729"/>
    </source>
</evidence>
<dbReference type="Proteomes" id="UP001209713">
    <property type="component" value="Unassembled WGS sequence"/>
</dbReference>
<feature type="domain" description="TonB-dependent receptor plug" evidence="14">
    <location>
        <begin position="48"/>
        <end position="155"/>
    </location>
</feature>
<evidence type="ECO:0000313" key="16">
    <source>
        <dbReference type="Proteomes" id="UP001209713"/>
    </source>
</evidence>
<keyword evidence="4 10" id="KW-0812">Transmembrane</keyword>
<feature type="signal peptide" evidence="12">
    <location>
        <begin position="1"/>
        <end position="24"/>
    </location>
</feature>
<dbReference type="InterPro" id="IPR039426">
    <property type="entry name" value="TonB-dep_rcpt-like"/>
</dbReference>
<protein>
    <submittedName>
        <fullName evidence="15">TonB-dependent receptor</fullName>
    </submittedName>
</protein>
<evidence type="ECO:0000256" key="2">
    <source>
        <dbReference type="ARBA" id="ARBA00022448"/>
    </source>
</evidence>
<dbReference type="PANTHER" id="PTHR30069:SF53">
    <property type="entry name" value="COLICIN I RECEPTOR-RELATED"/>
    <property type="match status" value="1"/>
</dbReference>
<feature type="domain" description="TonB-dependent receptor-like beta-barrel" evidence="13">
    <location>
        <begin position="203"/>
        <end position="602"/>
    </location>
</feature>
<keyword evidence="15" id="KW-0675">Receptor</keyword>
<evidence type="ECO:0000256" key="11">
    <source>
        <dbReference type="RuleBase" id="RU003357"/>
    </source>
</evidence>
<keyword evidence="2 10" id="KW-0813">Transport</keyword>
<dbReference type="Pfam" id="PF07715">
    <property type="entry name" value="Plug"/>
    <property type="match status" value="1"/>
</dbReference>
<gene>
    <name evidence="15" type="ORF">OFY17_10915</name>
</gene>
<dbReference type="InterPro" id="IPR037066">
    <property type="entry name" value="Plug_dom_sf"/>
</dbReference>
<dbReference type="InterPro" id="IPR000531">
    <property type="entry name" value="Beta-barrel_TonB"/>
</dbReference>
<keyword evidence="6" id="KW-0406">Ion transport</keyword>
<evidence type="ECO:0000256" key="8">
    <source>
        <dbReference type="ARBA" id="ARBA00023136"/>
    </source>
</evidence>
<dbReference type="PROSITE" id="PS52016">
    <property type="entry name" value="TONB_DEPENDENT_REC_3"/>
    <property type="match status" value="1"/>
</dbReference>
<dbReference type="Gene3D" id="2.40.170.20">
    <property type="entry name" value="TonB-dependent receptor, beta-barrel domain"/>
    <property type="match status" value="1"/>
</dbReference>
<feature type="chain" id="PRO_5046940179" evidence="12">
    <location>
        <begin position="25"/>
        <end position="629"/>
    </location>
</feature>
<accession>A0ABT2YU14</accession>
<sequence length="629" mass="67618">MQFKKKELSLLICSCLAASTPTFAESESSVELDSLIISAKAPVDETSFSGSVTVVTAEEIAASGATNINDVLATTPSVQMVKTGQNPSPAPQLRGLDPEQTLILVNGKRIPNTDRTVPQEPAFRYGLVPLANIERIEIIRGPASSLYGADALAGVINIITKEATLDWTGSISLYSEKMENANGGDGQGMSLSASGALGENADLLISGETSSTDGILDDDNSDSLQTSRDVDNYQVDLGIDLDSGDRLEFGILSSDEESIEFSSGVEDDSAYVTNQIFTVEYFTEISGFDTSISAVAGESDVLEDTRVWSVNESDLSVDSQGRLDDKNYLSFGANYREEAAERGDTTVFEDEIDATTVFFQDVYEVTERTTLTFGLAYDSHSKYGSESSPKLNVVTQITPEIGFKAGYGESYLAPSLSQGSSSYVVSAGPTRQYSGNDDLKPETAKTAEVGLTFQKPNSSGSVTLFHSNVDDLIDTTSSTSGSVTTYEYNNVDSSILQGLELSWSFFNDAGSKKLNLSYTFLDTEDESTGKELTERSKHLAKANYFHKNAFSGFDMDAAARYTGTQFTDSDNTETIGAYFVADLGVSKEVLAGTTVRFGINNLTDEVVLNDSDQLLEAGRSYKLSLTSSF</sequence>
<dbReference type="InterPro" id="IPR012910">
    <property type="entry name" value="Plug_dom"/>
</dbReference>
<evidence type="ECO:0000256" key="12">
    <source>
        <dbReference type="SAM" id="SignalP"/>
    </source>
</evidence>
<comment type="similarity">
    <text evidence="10 11">Belongs to the TonB-dependent receptor family.</text>
</comment>
<evidence type="ECO:0000256" key="4">
    <source>
        <dbReference type="ARBA" id="ARBA00022692"/>
    </source>
</evidence>
<comment type="subcellular location">
    <subcellularLocation>
        <location evidence="1 10">Cell outer membrane</location>
        <topology evidence="1 10">Multi-pass membrane protein</topology>
    </subcellularLocation>
</comment>
<dbReference type="RefSeq" id="WP_263530769.1">
    <property type="nucleotide sequence ID" value="NZ_JAOVZB010000005.1"/>
</dbReference>
<organism evidence="15 16">
    <name type="scientific">Marinomonas sargassi</name>
    <dbReference type="NCBI Taxonomy" id="2984494"/>
    <lineage>
        <taxon>Bacteria</taxon>
        <taxon>Pseudomonadati</taxon>
        <taxon>Pseudomonadota</taxon>
        <taxon>Gammaproteobacteria</taxon>
        <taxon>Oceanospirillales</taxon>
        <taxon>Oceanospirillaceae</taxon>
        <taxon>Marinomonas</taxon>
    </lineage>
</organism>
<dbReference type="SUPFAM" id="SSF56935">
    <property type="entry name" value="Porins"/>
    <property type="match status" value="1"/>
</dbReference>
<keyword evidence="7 11" id="KW-0798">TonB box</keyword>
<evidence type="ECO:0000256" key="3">
    <source>
        <dbReference type="ARBA" id="ARBA00022452"/>
    </source>
</evidence>
<evidence type="ECO:0000256" key="9">
    <source>
        <dbReference type="ARBA" id="ARBA00023237"/>
    </source>
</evidence>
<evidence type="ECO:0000313" key="15">
    <source>
        <dbReference type="EMBL" id="MCV2403388.1"/>
    </source>
</evidence>
<evidence type="ECO:0000256" key="1">
    <source>
        <dbReference type="ARBA" id="ARBA00004571"/>
    </source>
</evidence>
<dbReference type="EMBL" id="JAOVZB010000005">
    <property type="protein sequence ID" value="MCV2403388.1"/>
    <property type="molecule type" value="Genomic_DNA"/>
</dbReference>
<evidence type="ECO:0000256" key="7">
    <source>
        <dbReference type="ARBA" id="ARBA00023077"/>
    </source>
</evidence>
<comment type="caution">
    <text evidence="15">The sequence shown here is derived from an EMBL/GenBank/DDBJ whole genome shotgun (WGS) entry which is preliminary data.</text>
</comment>
<reference evidence="15 16" key="1">
    <citation type="submission" date="2022-10" db="EMBL/GenBank/DDBJ databases">
        <title>Marinomonas transparenta sp. nov. and Marinomonas sargassi sp. nov., isolated from marine alga (Sargassum natans (L.) Gaillon).</title>
        <authorList>
            <person name="Wang Y."/>
        </authorList>
    </citation>
    <scope>NUCLEOTIDE SEQUENCE [LARGE SCALE GENOMIC DNA]</scope>
    <source>
        <strain evidence="15 16">C2222</strain>
    </source>
</reference>
<keyword evidence="16" id="KW-1185">Reference proteome</keyword>
<evidence type="ECO:0000259" key="13">
    <source>
        <dbReference type="Pfam" id="PF00593"/>
    </source>
</evidence>
<keyword evidence="8 10" id="KW-0472">Membrane</keyword>